<dbReference type="SUPFAM" id="SSF82185">
    <property type="entry name" value="Histone H3 K4-specific methyltransferase SET7/9 N-terminal domain"/>
    <property type="match status" value="1"/>
</dbReference>
<name>A0ABY7EYU5_MYAAR</name>
<dbReference type="EMBL" id="CP111019">
    <property type="protein sequence ID" value="WAR12326.1"/>
    <property type="molecule type" value="Genomic_DNA"/>
</dbReference>
<dbReference type="PANTHER" id="PTHR23084">
    <property type="entry name" value="PHOSPHATIDYLINOSITOL-4-PHOSPHATE 5-KINASE RELATED"/>
    <property type="match status" value="1"/>
</dbReference>
<evidence type="ECO:0000256" key="1">
    <source>
        <dbReference type="ARBA" id="ARBA00022737"/>
    </source>
</evidence>
<dbReference type="Gene3D" id="2.20.110.10">
    <property type="entry name" value="Histone H3 K4-specific methyltransferase SET7/9 N-terminal domain"/>
    <property type="match status" value="2"/>
</dbReference>
<sequence>MKKNVLRRSLTSSSLPINLDQPIIKLDYYPPGKLKPLHRKAKQYPLSSSTENFSKEDGEADFSVKVKKYTRNSTKASLEQLSFIAKTSVIEEDRESVRKGSYEYDNKFFKYEGQWKNGKKHGTFVNGEITGFGTRFFPSTGCKYQGQLVKGELWGKGRMTWPDGSIFEGQWESNKRHGFGVMKSIKENCLYKGSYVGNRRHGQGTMIYP</sequence>
<accession>A0ABY7EYU5</accession>
<evidence type="ECO:0000313" key="2">
    <source>
        <dbReference type="EMBL" id="WAR12326.1"/>
    </source>
</evidence>
<dbReference type="InterPro" id="IPR003409">
    <property type="entry name" value="MORN"/>
</dbReference>
<dbReference type="SMART" id="SM00698">
    <property type="entry name" value="MORN"/>
    <property type="match status" value="4"/>
</dbReference>
<reference evidence="2" key="1">
    <citation type="submission" date="2022-11" db="EMBL/GenBank/DDBJ databases">
        <title>Centuries of genome instability and evolution in soft-shell clam transmissible cancer (bioRxiv).</title>
        <authorList>
            <person name="Hart S.F.M."/>
            <person name="Yonemitsu M.A."/>
            <person name="Giersch R.M."/>
            <person name="Beal B.F."/>
            <person name="Arriagada G."/>
            <person name="Davis B.W."/>
            <person name="Ostrander E.A."/>
            <person name="Goff S.P."/>
            <person name="Metzger M.J."/>
        </authorList>
    </citation>
    <scope>NUCLEOTIDE SEQUENCE</scope>
    <source>
        <strain evidence="2">MELC-2E11</strain>
        <tissue evidence="2">Siphon/mantle</tissue>
    </source>
</reference>
<keyword evidence="1" id="KW-0677">Repeat</keyword>
<proteinExistence type="predicted"/>
<keyword evidence="3" id="KW-1185">Reference proteome</keyword>
<organism evidence="2 3">
    <name type="scientific">Mya arenaria</name>
    <name type="common">Soft-shell clam</name>
    <dbReference type="NCBI Taxonomy" id="6604"/>
    <lineage>
        <taxon>Eukaryota</taxon>
        <taxon>Metazoa</taxon>
        <taxon>Spiralia</taxon>
        <taxon>Lophotrochozoa</taxon>
        <taxon>Mollusca</taxon>
        <taxon>Bivalvia</taxon>
        <taxon>Autobranchia</taxon>
        <taxon>Heteroconchia</taxon>
        <taxon>Euheterodonta</taxon>
        <taxon>Imparidentia</taxon>
        <taxon>Neoheterodontei</taxon>
        <taxon>Myida</taxon>
        <taxon>Myoidea</taxon>
        <taxon>Myidae</taxon>
        <taxon>Mya</taxon>
    </lineage>
</organism>
<dbReference type="PANTHER" id="PTHR23084:SF263">
    <property type="entry name" value="MORN REPEAT-CONTAINING PROTEIN 1"/>
    <property type="match status" value="1"/>
</dbReference>
<evidence type="ECO:0000313" key="3">
    <source>
        <dbReference type="Proteomes" id="UP001164746"/>
    </source>
</evidence>
<dbReference type="Pfam" id="PF02493">
    <property type="entry name" value="MORN"/>
    <property type="match status" value="4"/>
</dbReference>
<protein>
    <submittedName>
        <fullName evidence="2">MORN1-like protein</fullName>
    </submittedName>
</protein>
<dbReference type="Proteomes" id="UP001164746">
    <property type="component" value="Chromosome 8"/>
</dbReference>
<gene>
    <name evidence="2" type="ORF">MAR_026506</name>
</gene>